<feature type="domain" description="Radical SAM core" evidence="14">
    <location>
        <begin position="108"/>
        <end position="331"/>
    </location>
</feature>
<comment type="cofactor">
    <cofactor evidence="2">
        <name>pyridoxal 5'-phosphate</name>
        <dbReference type="ChEBI" id="CHEBI:597326"/>
    </cofactor>
</comment>
<evidence type="ECO:0000256" key="10">
    <source>
        <dbReference type="ARBA" id="ARBA00023004"/>
    </source>
</evidence>
<dbReference type="InterPro" id="IPR003739">
    <property type="entry name" value="Lys_aminomutase/Glu_NH3_mut"/>
</dbReference>
<evidence type="ECO:0000256" key="8">
    <source>
        <dbReference type="ARBA" id="ARBA00022723"/>
    </source>
</evidence>
<dbReference type="InterPro" id="IPR007197">
    <property type="entry name" value="rSAM"/>
</dbReference>
<proteinExistence type="inferred from homology"/>
<evidence type="ECO:0000256" key="4">
    <source>
        <dbReference type="ARBA" id="ARBA00008703"/>
    </source>
</evidence>
<dbReference type="PANTHER" id="PTHR30538">
    <property type="entry name" value="LYSINE 2,3-AMINOMUTASE-RELATED"/>
    <property type="match status" value="1"/>
</dbReference>
<dbReference type="Proteomes" id="UP001269375">
    <property type="component" value="Unassembled WGS sequence"/>
</dbReference>
<comment type="similarity">
    <text evidence="4">Belongs to the radical SAM superfamily. KamA family.</text>
</comment>
<dbReference type="Gene3D" id="3.20.20.70">
    <property type="entry name" value="Aldolase class I"/>
    <property type="match status" value="1"/>
</dbReference>
<keyword evidence="8" id="KW-0479">Metal-binding</keyword>
<dbReference type="CDD" id="cd01335">
    <property type="entry name" value="Radical_SAM"/>
    <property type="match status" value="1"/>
</dbReference>
<comment type="cofactor">
    <cofactor evidence="3">
        <name>[4Fe-4S] cluster</name>
        <dbReference type="ChEBI" id="CHEBI:49883"/>
    </cofactor>
</comment>
<evidence type="ECO:0000256" key="7">
    <source>
        <dbReference type="ARBA" id="ARBA00022691"/>
    </source>
</evidence>
<evidence type="ECO:0000256" key="5">
    <source>
        <dbReference type="ARBA" id="ARBA00022363"/>
    </source>
</evidence>
<dbReference type="SFLD" id="SFLDS00029">
    <property type="entry name" value="Radical_SAM"/>
    <property type="match status" value="1"/>
</dbReference>
<sequence>MITRTVPLVQVPAVDDWRIQLKQAYRTPAALLDALGLPATLMADAGQGHALFSTRVPEAYARRMRPGDPNDPLLRQVLPTGRETEQVAGFTQDPLEEAEHTPAPGIIHKYHGRVLFIVSGACAVNCRYCFRRHFPYGEHTLSQAQWDESLEYLRRDASLREVILSGGDPLIAPDNYLDALIDKLERIPHLTRLRVHTRLPVVIPDRVTEQLLKVLTSSRLKPVMVLHINHANEIDDAMAHACQRLRAAGVTLLNQSVLLEGVNDTVDALEALSERLFEVDVRPYYLHVLDKVDGAAHFHVSDARAHELMDALQARLPGFLVPTLAREEPNRPNKTRL</sequence>
<evidence type="ECO:0000256" key="11">
    <source>
        <dbReference type="ARBA" id="ARBA00023014"/>
    </source>
</evidence>
<dbReference type="Pfam" id="PF04055">
    <property type="entry name" value="Radical_SAM"/>
    <property type="match status" value="1"/>
</dbReference>
<accession>A0ABU1GY54</accession>
<dbReference type="InterPro" id="IPR013785">
    <property type="entry name" value="Aldolase_TIM"/>
</dbReference>
<keyword evidence="16" id="KW-1185">Reference proteome</keyword>
<dbReference type="NCBIfam" id="TIGR00238">
    <property type="entry name" value="KamA family radical SAM protein"/>
    <property type="match status" value="1"/>
</dbReference>
<dbReference type="PROSITE" id="PS51918">
    <property type="entry name" value="RADICAL_SAM"/>
    <property type="match status" value="1"/>
</dbReference>
<dbReference type="NCBIfam" id="TIGR03821">
    <property type="entry name" value="EFP_modif_epmB"/>
    <property type="match status" value="1"/>
</dbReference>
<keyword evidence="7" id="KW-0949">S-adenosyl-L-methionine</keyword>
<evidence type="ECO:0000256" key="12">
    <source>
        <dbReference type="ARBA" id="ARBA00023235"/>
    </source>
</evidence>
<dbReference type="SFLD" id="SFLDG01070">
    <property type="entry name" value="PLP-dependent"/>
    <property type="match status" value="1"/>
</dbReference>
<organism evidence="15 16">
    <name type="scientific">Larsenimonas suaedae</name>
    <dbReference type="NCBI Taxonomy" id="1851019"/>
    <lineage>
        <taxon>Bacteria</taxon>
        <taxon>Pseudomonadati</taxon>
        <taxon>Pseudomonadota</taxon>
        <taxon>Gammaproteobacteria</taxon>
        <taxon>Oceanospirillales</taxon>
        <taxon>Halomonadaceae</taxon>
        <taxon>Larsenimonas</taxon>
    </lineage>
</organism>
<dbReference type="PIRSF" id="PIRSF004911">
    <property type="entry name" value="DUF160"/>
    <property type="match status" value="1"/>
</dbReference>
<gene>
    <name evidence="15" type="primary">epmB</name>
    <name evidence="15" type="ORF">QC825_12915</name>
</gene>
<protein>
    <recommendedName>
        <fullName evidence="5">L-lysine 2,3-aminomutase</fullName>
    </recommendedName>
    <alternativeName>
        <fullName evidence="13">EF-P post-translational modification enzyme B</fullName>
    </alternativeName>
</protein>
<dbReference type="SFLD" id="SFLDF00314">
    <property type="entry name" value="L-lysine_2_3-aminomutase_(yjeK"/>
    <property type="match status" value="1"/>
</dbReference>
<evidence type="ECO:0000313" key="16">
    <source>
        <dbReference type="Proteomes" id="UP001269375"/>
    </source>
</evidence>
<keyword evidence="10" id="KW-0408">Iron</keyword>
<evidence type="ECO:0000259" key="14">
    <source>
        <dbReference type="PROSITE" id="PS51918"/>
    </source>
</evidence>
<dbReference type="InterPro" id="IPR022462">
    <property type="entry name" value="EpmB"/>
</dbReference>
<reference evidence="15 16" key="1">
    <citation type="submission" date="2023-04" db="EMBL/GenBank/DDBJ databases">
        <title>A long-awaited taxogenomic arrangement of the family Halomonadaceae.</title>
        <authorList>
            <person name="De La Haba R."/>
            <person name="Chuvochina M."/>
            <person name="Wittouck S."/>
            <person name="Arahal D.R."/>
            <person name="Sanchez-Porro C."/>
            <person name="Hugenholtz P."/>
            <person name="Ventosa A."/>
        </authorList>
    </citation>
    <scope>NUCLEOTIDE SEQUENCE [LARGE SCALE GENOMIC DNA]</scope>
    <source>
        <strain evidence="15 16">DSM 22428</strain>
    </source>
</reference>
<evidence type="ECO:0000256" key="2">
    <source>
        <dbReference type="ARBA" id="ARBA00001933"/>
    </source>
</evidence>
<evidence type="ECO:0000256" key="6">
    <source>
        <dbReference type="ARBA" id="ARBA00022485"/>
    </source>
</evidence>
<keyword evidence="11" id="KW-0411">Iron-sulfur</keyword>
<keyword evidence="6" id="KW-0004">4Fe-4S</keyword>
<dbReference type="RefSeq" id="WP_251593827.1">
    <property type="nucleotide sequence ID" value="NZ_JAMLJI010000003.1"/>
</dbReference>
<dbReference type="InterPro" id="IPR058240">
    <property type="entry name" value="rSAM_sf"/>
</dbReference>
<dbReference type="EMBL" id="JARWAO010000007">
    <property type="protein sequence ID" value="MDR5896971.1"/>
    <property type="molecule type" value="Genomic_DNA"/>
</dbReference>
<keyword evidence="9" id="KW-0663">Pyridoxal phosphate</keyword>
<evidence type="ECO:0000256" key="1">
    <source>
        <dbReference type="ARBA" id="ARBA00001352"/>
    </source>
</evidence>
<evidence type="ECO:0000256" key="13">
    <source>
        <dbReference type="ARBA" id="ARBA00030756"/>
    </source>
</evidence>
<comment type="catalytic activity">
    <reaction evidence="1">
        <text>L-lysine = D-beta-lysine</text>
        <dbReference type="Rhea" id="RHEA:44148"/>
        <dbReference type="ChEBI" id="CHEBI:32551"/>
        <dbReference type="ChEBI" id="CHEBI:84138"/>
    </reaction>
</comment>
<evidence type="ECO:0000256" key="9">
    <source>
        <dbReference type="ARBA" id="ARBA00022898"/>
    </source>
</evidence>
<dbReference type="PANTHER" id="PTHR30538:SF1">
    <property type="entry name" value="L-LYSINE 2,3-AMINOMUTASE"/>
    <property type="match status" value="1"/>
</dbReference>
<dbReference type="SUPFAM" id="SSF102114">
    <property type="entry name" value="Radical SAM enzymes"/>
    <property type="match status" value="1"/>
</dbReference>
<name>A0ABU1GY54_9GAMM</name>
<evidence type="ECO:0000256" key="3">
    <source>
        <dbReference type="ARBA" id="ARBA00001966"/>
    </source>
</evidence>
<evidence type="ECO:0000313" key="15">
    <source>
        <dbReference type="EMBL" id="MDR5896971.1"/>
    </source>
</evidence>
<comment type="caution">
    <text evidence="15">The sequence shown here is derived from an EMBL/GenBank/DDBJ whole genome shotgun (WGS) entry which is preliminary data.</text>
</comment>
<keyword evidence="12" id="KW-0413">Isomerase</keyword>